<evidence type="ECO:0000256" key="3">
    <source>
        <dbReference type="ARBA" id="ARBA00022741"/>
    </source>
</evidence>
<dbReference type="GO" id="GO:0046677">
    <property type="term" value="P:response to antibiotic"/>
    <property type="evidence" value="ECO:0007669"/>
    <property type="project" value="UniProtKB-KW"/>
</dbReference>
<name>A0AAE9Y4Q6_9ACTN</name>
<sequence length="310" mass="33181">MSRPAAIRTRGLRRTYGERDAVAGVDLDVAPGEIFAFLGPNGAGKTTTVEILEGFRRRTAGEVEVLGVDPVDFGPAERARVGCVLQSGELGVRHSARELLALWATYFPDPHGVDEMLALVDLADHGDVRLERLSGGQRRRVEVALALIGRPDLVFLDEPTTGFDPEARRHAWDVIAGLRELGVTIFLTTHYLEEAEHLADRVAVIRDGAIVADGTLAEVAGGHRTRVRFGLPPDVGAGDLPSLRGLRVDGARVALDTDEPTAALARLCGWAAARGTELVDLRVDRPTLEDVYLELVAAPATPPPGDGPPP</sequence>
<dbReference type="GO" id="GO:0005886">
    <property type="term" value="C:plasma membrane"/>
    <property type="evidence" value="ECO:0007669"/>
    <property type="project" value="UniProtKB-SubCell"/>
</dbReference>
<dbReference type="InterPro" id="IPR050763">
    <property type="entry name" value="ABC_transporter_ATP-binding"/>
</dbReference>
<dbReference type="SMART" id="SM00382">
    <property type="entry name" value="AAA"/>
    <property type="match status" value="1"/>
</dbReference>
<organism evidence="7 8">
    <name type="scientific">Iamia majanohamensis</name>
    <dbReference type="NCBI Taxonomy" id="467976"/>
    <lineage>
        <taxon>Bacteria</taxon>
        <taxon>Bacillati</taxon>
        <taxon>Actinomycetota</taxon>
        <taxon>Acidimicrobiia</taxon>
        <taxon>Acidimicrobiales</taxon>
        <taxon>Iamiaceae</taxon>
        <taxon>Iamia</taxon>
    </lineage>
</organism>
<dbReference type="KEGG" id="ima:PO878_11385"/>
<dbReference type="PROSITE" id="PS00211">
    <property type="entry name" value="ABC_TRANSPORTER_1"/>
    <property type="match status" value="1"/>
</dbReference>
<keyword evidence="8" id="KW-1185">Reference proteome</keyword>
<evidence type="ECO:0000256" key="2">
    <source>
        <dbReference type="ARBA" id="ARBA00022448"/>
    </source>
</evidence>
<dbReference type="InterPro" id="IPR003439">
    <property type="entry name" value="ABC_transporter-like_ATP-bd"/>
</dbReference>
<dbReference type="PANTHER" id="PTHR42711">
    <property type="entry name" value="ABC TRANSPORTER ATP-BINDING PROTEIN"/>
    <property type="match status" value="1"/>
</dbReference>
<gene>
    <name evidence="7" type="ORF">PO878_11385</name>
</gene>
<evidence type="ECO:0000313" key="7">
    <source>
        <dbReference type="EMBL" id="WCO65101.1"/>
    </source>
</evidence>
<comment type="subcellular location">
    <subcellularLocation>
        <location evidence="1">Cell membrane</location>
        <topology evidence="1">Peripheral membrane protein</topology>
    </subcellularLocation>
</comment>
<dbReference type="Pfam" id="PF00005">
    <property type="entry name" value="ABC_tran"/>
    <property type="match status" value="1"/>
</dbReference>
<dbReference type="SUPFAM" id="SSF52540">
    <property type="entry name" value="P-loop containing nucleoside triphosphate hydrolases"/>
    <property type="match status" value="1"/>
</dbReference>
<keyword evidence="3" id="KW-0547">Nucleotide-binding</keyword>
<evidence type="ECO:0000256" key="4">
    <source>
        <dbReference type="ARBA" id="ARBA00022840"/>
    </source>
</evidence>
<dbReference type="InterPro" id="IPR027417">
    <property type="entry name" value="P-loop_NTPase"/>
</dbReference>
<dbReference type="Gene3D" id="3.40.50.300">
    <property type="entry name" value="P-loop containing nucleotide triphosphate hydrolases"/>
    <property type="match status" value="1"/>
</dbReference>
<protein>
    <submittedName>
        <fullName evidence="7">ABC transporter ATP-binding protein</fullName>
    </submittedName>
</protein>
<dbReference type="CDD" id="cd03230">
    <property type="entry name" value="ABC_DR_subfamily_A"/>
    <property type="match status" value="1"/>
</dbReference>
<dbReference type="AlphaFoldDB" id="A0AAE9Y4Q6"/>
<dbReference type="RefSeq" id="WP_272734626.1">
    <property type="nucleotide sequence ID" value="NZ_CP116942.1"/>
</dbReference>
<dbReference type="EMBL" id="CP116942">
    <property type="protein sequence ID" value="WCO65101.1"/>
    <property type="molecule type" value="Genomic_DNA"/>
</dbReference>
<dbReference type="GO" id="GO:0016887">
    <property type="term" value="F:ATP hydrolysis activity"/>
    <property type="evidence" value="ECO:0007669"/>
    <property type="project" value="InterPro"/>
</dbReference>
<proteinExistence type="predicted"/>
<dbReference type="GO" id="GO:0005524">
    <property type="term" value="F:ATP binding"/>
    <property type="evidence" value="ECO:0007669"/>
    <property type="project" value="UniProtKB-KW"/>
</dbReference>
<evidence type="ECO:0000259" key="6">
    <source>
        <dbReference type="PROSITE" id="PS50893"/>
    </source>
</evidence>
<dbReference type="InterPro" id="IPR003593">
    <property type="entry name" value="AAA+_ATPase"/>
</dbReference>
<evidence type="ECO:0000313" key="8">
    <source>
        <dbReference type="Proteomes" id="UP001216390"/>
    </source>
</evidence>
<dbReference type="PROSITE" id="PS50893">
    <property type="entry name" value="ABC_TRANSPORTER_2"/>
    <property type="match status" value="1"/>
</dbReference>
<keyword evidence="4 7" id="KW-0067">ATP-binding</keyword>
<evidence type="ECO:0000256" key="1">
    <source>
        <dbReference type="ARBA" id="ARBA00004202"/>
    </source>
</evidence>
<dbReference type="Proteomes" id="UP001216390">
    <property type="component" value="Chromosome"/>
</dbReference>
<accession>A0AAE9Y4Q6</accession>
<dbReference type="PANTHER" id="PTHR42711:SF16">
    <property type="entry name" value="ABC TRANSPORTER ATP-BINDING PROTEIN"/>
    <property type="match status" value="1"/>
</dbReference>
<keyword evidence="2" id="KW-0813">Transport</keyword>
<evidence type="ECO:0000256" key="5">
    <source>
        <dbReference type="ARBA" id="ARBA00023251"/>
    </source>
</evidence>
<dbReference type="InterPro" id="IPR017871">
    <property type="entry name" value="ABC_transporter-like_CS"/>
</dbReference>
<feature type="domain" description="ABC transporter" evidence="6">
    <location>
        <begin position="7"/>
        <end position="232"/>
    </location>
</feature>
<keyword evidence="5" id="KW-0046">Antibiotic resistance</keyword>
<reference evidence="7" key="1">
    <citation type="submission" date="2023-01" db="EMBL/GenBank/DDBJ databases">
        <title>The diversity of Class Acidimicrobiia in South China Sea sediment environments and the proposal of Iamia marina sp. nov., a novel species of the genus Iamia.</title>
        <authorList>
            <person name="He Y."/>
            <person name="Tian X."/>
        </authorList>
    </citation>
    <scope>NUCLEOTIDE SEQUENCE</scope>
    <source>
        <strain evidence="7">DSM 19957</strain>
    </source>
</reference>